<evidence type="ECO:0000313" key="2">
    <source>
        <dbReference type="Proteomes" id="UP000462152"/>
    </source>
</evidence>
<sequence length="192" mass="19811">MYAIIIEAPDAPGLAERLRSLPALTEGAVLESPSSGRLSAVLAEPGPAIDVALEALRTPGVSVGVGISSGGPDDAGYASAYARAAVQRCTPAPSAGRAAFRNVFVEAADPALADAATGLARLLARLVGMRTEAEWRVVDLLVPGVRGQHRAVGEALGISPQAVSKALIRTGWHEQSEGRSGLVEIMRRLNNS</sequence>
<gene>
    <name evidence="1" type="ORF">GMA10_11855</name>
</gene>
<comment type="caution">
    <text evidence="1">The sequence shown here is derived from an EMBL/GenBank/DDBJ whole genome shotgun (WGS) entry which is preliminary data.</text>
</comment>
<dbReference type="EMBL" id="WOGT01000010">
    <property type="protein sequence ID" value="MUN55892.1"/>
    <property type="molecule type" value="Genomic_DNA"/>
</dbReference>
<dbReference type="OrthoDB" id="5184241at2"/>
<name>A0A7M3SVS7_9MICC</name>
<dbReference type="Proteomes" id="UP000462152">
    <property type="component" value="Unassembled WGS sequence"/>
</dbReference>
<protein>
    <submittedName>
        <fullName evidence="1">Recombinase RecJ</fullName>
    </submittedName>
</protein>
<accession>A0A7M3SVS7</accession>
<dbReference type="AlphaFoldDB" id="A0A7M3SVS7"/>
<organism evidence="1 2">
    <name type="scientific">Rothia koreensis</name>
    <dbReference type="NCBI Taxonomy" id="592378"/>
    <lineage>
        <taxon>Bacteria</taxon>
        <taxon>Bacillati</taxon>
        <taxon>Actinomycetota</taxon>
        <taxon>Actinomycetes</taxon>
        <taxon>Micrococcales</taxon>
        <taxon>Micrococcaceae</taxon>
        <taxon>Rothia</taxon>
    </lineage>
</organism>
<proteinExistence type="predicted"/>
<keyword evidence="2" id="KW-1185">Reference proteome</keyword>
<dbReference type="RefSeq" id="WP_129315700.1">
    <property type="nucleotide sequence ID" value="NZ_NOIQ01000010.1"/>
</dbReference>
<evidence type="ECO:0000313" key="1">
    <source>
        <dbReference type="EMBL" id="MUN55892.1"/>
    </source>
</evidence>
<reference evidence="1 2" key="1">
    <citation type="submission" date="2019-12" db="EMBL/GenBank/DDBJ databases">
        <authorList>
            <person name="Li J."/>
            <person name="Shi Y."/>
            <person name="Xu G."/>
            <person name="Xiao D."/>
            <person name="Ran X."/>
        </authorList>
    </citation>
    <scope>NUCLEOTIDE SEQUENCE [LARGE SCALE GENOMIC DNA]</scope>
    <source>
        <strain evidence="1 2">JCM 15915</strain>
    </source>
</reference>